<accession>A0A4Y3WMK1</accession>
<evidence type="ECO:0000313" key="3">
    <source>
        <dbReference type="Proteomes" id="UP000320338"/>
    </source>
</evidence>
<organism evidence="2 3">
    <name type="scientific">Pseudonocardia hydrocarbonoxydans</name>
    <dbReference type="NCBI Taxonomy" id="76726"/>
    <lineage>
        <taxon>Bacteria</taxon>
        <taxon>Bacillati</taxon>
        <taxon>Actinomycetota</taxon>
        <taxon>Actinomycetes</taxon>
        <taxon>Pseudonocardiales</taxon>
        <taxon>Pseudonocardiaceae</taxon>
        <taxon>Pseudonocardia</taxon>
    </lineage>
</organism>
<protein>
    <submittedName>
        <fullName evidence="2">Uncharacterized protein</fullName>
    </submittedName>
</protein>
<reference evidence="2 3" key="1">
    <citation type="submission" date="2019-06" db="EMBL/GenBank/DDBJ databases">
        <title>Whole genome shotgun sequence of Pseudonocardia hydrocarbonoxydans NBRC 14498.</title>
        <authorList>
            <person name="Hosoyama A."/>
            <person name="Uohara A."/>
            <person name="Ohji S."/>
            <person name="Ichikawa N."/>
        </authorList>
    </citation>
    <scope>NUCLEOTIDE SEQUENCE [LARGE SCALE GENOMIC DNA]</scope>
    <source>
        <strain evidence="2 3">NBRC 14498</strain>
    </source>
</reference>
<keyword evidence="1" id="KW-0472">Membrane</keyword>
<feature type="transmembrane region" description="Helical" evidence="1">
    <location>
        <begin position="61"/>
        <end position="84"/>
    </location>
</feature>
<evidence type="ECO:0000313" key="2">
    <source>
        <dbReference type="EMBL" id="GEC19708.1"/>
    </source>
</evidence>
<dbReference type="EMBL" id="BJNG01000016">
    <property type="protein sequence ID" value="GEC19708.1"/>
    <property type="molecule type" value="Genomic_DNA"/>
</dbReference>
<keyword evidence="1" id="KW-1133">Transmembrane helix</keyword>
<proteinExistence type="predicted"/>
<name>A0A4Y3WMK1_9PSEU</name>
<gene>
    <name evidence="2" type="ORF">PHY01_19910</name>
</gene>
<dbReference type="AlphaFoldDB" id="A0A4Y3WMK1"/>
<feature type="transmembrane region" description="Helical" evidence="1">
    <location>
        <begin position="34"/>
        <end position="54"/>
    </location>
</feature>
<sequence length="124" mass="12160">MPPVPRGGSAVVATTWAVAGVVHLVIALRADGAGAVLGFALSAVALAGAVALLVDPRPELLVVAAVAGVVGVAAFAVPLILPLLGIGAPAADALDGWRIGGFVVDALTVRLAAFTLRRAGRARA</sequence>
<keyword evidence="3" id="KW-1185">Reference proteome</keyword>
<dbReference type="RefSeq" id="WP_141278271.1">
    <property type="nucleotide sequence ID" value="NZ_BAAARZ010000012.1"/>
</dbReference>
<evidence type="ECO:0000256" key="1">
    <source>
        <dbReference type="SAM" id="Phobius"/>
    </source>
</evidence>
<comment type="caution">
    <text evidence="2">The sequence shown here is derived from an EMBL/GenBank/DDBJ whole genome shotgun (WGS) entry which is preliminary data.</text>
</comment>
<dbReference type="Proteomes" id="UP000320338">
    <property type="component" value="Unassembled WGS sequence"/>
</dbReference>
<feature type="transmembrane region" description="Helical" evidence="1">
    <location>
        <begin position="7"/>
        <end position="28"/>
    </location>
</feature>
<feature type="transmembrane region" description="Helical" evidence="1">
    <location>
        <begin position="96"/>
        <end position="116"/>
    </location>
</feature>
<keyword evidence="1" id="KW-0812">Transmembrane</keyword>